<dbReference type="InterPro" id="IPR000760">
    <property type="entry name" value="Inositol_monophosphatase-like"/>
</dbReference>
<feature type="binding site" evidence="10">
    <location>
        <position position="127"/>
    </location>
    <ligand>
        <name>Mg(2+)</name>
        <dbReference type="ChEBI" id="CHEBI:18420"/>
        <label>1</label>
        <note>catalytic</note>
    </ligand>
</feature>
<dbReference type="PROSITE" id="PS00630">
    <property type="entry name" value="IMP_2"/>
    <property type="match status" value="1"/>
</dbReference>
<dbReference type="CDD" id="cd01517">
    <property type="entry name" value="PAP_phosphatase"/>
    <property type="match status" value="1"/>
</dbReference>
<keyword evidence="6 10" id="KW-0460">Magnesium</keyword>
<dbReference type="InterPro" id="IPR006239">
    <property type="entry name" value="DPNP"/>
</dbReference>
<dbReference type="EMBL" id="DQAY01000022">
    <property type="protein sequence ID" value="HCO22127.1"/>
    <property type="molecule type" value="Genomic_DNA"/>
</dbReference>
<dbReference type="PROSITE" id="PS00629">
    <property type="entry name" value="IMP_1"/>
    <property type="match status" value="1"/>
</dbReference>
<dbReference type="NCBIfam" id="TIGR01330">
    <property type="entry name" value="bisphos_HAL2"/>
    <property type="match status" value="1"/>
</dbReference>
<dbReference type="GeneID" id="98645129"/>
<feature type="binding site" evidence="10">
    <location>
        <position position="125"/>
    </location>
    <ligand>
        <name>Mg(2+)</name>
        <dbReference type="ChEBI" id="CHEBI:18420"/>
        <label>1</label>
        <note>catalytic</note>
    </ligand>
</feature>
<comment type="catalytic activity">
    <reaction evidence="9">
        <text>3'-phosphoadenylyl sulfate + H2O = adenosine 5'-phosphosulfate + phosphate</text>
        <dbReference type="Rhea" id="RHEA:77639"/>
        <dbReference type="ChEBI" id="CHEBI:15377"/>
        <dbReference type="ChEBI" id="CHEBI:43474"/>
        <dbReference type="ChEBI" id="CHEBI:58243"/>
        <dbReference type="ChEBI" id="CHEBI:58339"/>
        <dbReference type="EC" id="3.1.3.7"/>
    </reaction>
    <physiologicalReaction direction="left-to-right" evidence="9">
        <dbReference type="Rhea" id="RHEA:77640"/>
    </physiologicalReaction>
</comment>
<dbReference type="FunFam" id="3.40.190.80:FF:000003">
    <property type="entry name" value="PAP-specific phosphatase HAL2-like"/>
    <property type="match status" value="1"/>
</dbReference>
<dbReference type="InterPro" id="IPR051090">
    <property type="entry name" value="Inositol_monoP_superfamily"/>
</dbReference>
<sequence>MTNPYERELQIALAAVKQASLICRSVQSAITDEVLEKKDKSPVTIADFSSQAVICRELLQAFPADPVIGEEDAGELKESENHEFLEKIVSELKSAGIPETSPEQVCSWIDHGGAKTYSDRFWTLDPIDGTKGFLRKEQYAVSLALIVDGKIVVGVLGCPNLPCPEDESASGTIYYAVAGQGAFAMPLESESIQASSPIHATTTKDFPESRFCESVESGHSSHGHSQQIADQLGIEKEPRRLDSQAKYAVVGQGEADIYMRLPTRAGYREKIWDHAAGVLLVEEAGGTVSDIHGKPLEFDQGYELANNQGVIVTNGLLHPELIQTLKELGISQ</sequence>
<dbReference type="InterPro" id="IPR020583">
    <property type="entry name" value="Inositol_monoP_metal-BS"/>
</dbReference>
<dbReference type="PANTHER" id="PTHR43200">
    <property type="entry name" value="PHOSPHATASE"/>
    <property type="match status" value="1"/>
</dbReference>
<evidence type="ECO:0000256" key="10">
    <source>
        <dbReference type="PIRSR" id="PIRSR600760-2"/>
    </source>
</evidence>
<evidence type="ECO:0000256" key="8">
    <source>
        <dbReference type="ARBA" id="ARBA00044479"/>
    </source>
</evidence>
<evidence type="ECO:0000313" key="13">
    <source>
        <dbReference type="Proteomes" id="UP000263642"/>
    </source>
</evidence>
<evidence type="ECO:0000313" key="12">
    <source>
        <dbReference type="EMBL" id="QEG14608.1"/>
    </source>
</evidence>
<dbReference type="GO" id="GO:0046872">
    <property type="term" value="F:metal ion binding"/>
    <property type="evidence" value="ECO:0007669"/>
    <property type="project" value="UniProtKB-KW"/>
</dbReference>
<gene>
    <name evidence="12" type="primary">hisN_1</name>
    <name evidence="11" type="ORF">DIT97_03325</name>
    <name evidence="12" type="ORF">GmarT_04440</name>
</gene>
<name>A0A3D3R2C6_9PLAN</name>
<dbReference type="Proteomes" id="UP000263642">
    <property type="component" value="Unassembled WGS sequence"/>
</dbReference>
<dbReference type="PANTHER" id="PTHR43200:SF6">
    <property type="entry name" value="3'(2'),5'-BISPHOSPHATE NUCLEOTIDASE"/>
    <property type="match status" value="1"/>
</dbReference>
<dbReference type="AlphaFoldDB" id="A0A3D3R2C6"/>
<comment type="catalytic activity">
    <reaction evidence="8">
        <text>adenosine 3',5'-bisphosphate + H2O = AMP + phosphate</text>
        <dbReference type="Rhea" id="RHEA:10040"/>
        <dbReference type="ChEBI" id="CHEBI:15377"/>
        <dbReference type="ChEBI" id="CHEBI:43474"/>
        <dbReference type="ChEBI" id="CHEBI:58343"/>
        <dbReference type="ChEBI" id="CHEBI:456215"/>
        <dbReference type="EC" id="3.1.3.7"/>
    </reaction>
    <physiologicalReaction direction="left-to-right" evidence="8">
        <dbReference type="Rhea" id="RHEA:10041"/>
    </physiologicalReaction>
</comment>
<evidence type="ECO:0000256" key="5">
    <source>
        <dbReference type="ARBA" id="ARBA00022801"/>
    </source>
</evidence>
<comment type="catalytic activity">
    <reaction evidence="7">
        <text>adenosine 2',5'-bisphosphate + H2O = AMP + phosphate</text>
        <dbReference type="Rhea" id="RHEA:77643"/>
        <dbReference type="ChEBI" id="CHEBI:15377"/>
        <dbReference type="ChEBI" id="CHEBI:43474"/>
        <dbReference type="ChEBI" id="CHEBI:194156"/>
        <dbReference type="ChEBI" id="CHEBI:456215"/>
        <dbReference type="EC" id="3.1.3.7"/>
    </reaction>
    <physiologicalReaction direction="left-to-right" evidence="7">
        <dbReference type="Rhea" id="RHEA:77644"/>
    </physiologicalReaction>
</comment>
<comment type="cofactor">
    <cofactor evidence="1 10">
        <name>Mg(2+)</name>
        <dbReference type="ChEBI" id="CHEBI:18420"/>
    </cofactor>
</comment>
<evidence type="ECO:0000256" key="2">
    <source>
        <dbReference type="ARBA" id="ARBA00009759"/>
    </source>
</evidence>
<comment type="similarity">
    <text evidence="2">Belongs to the inositol monophosphatase superfamily.</text>
</comment>
<reference evidence="12 14" key="2">
    <citation type="submission" date="2019-08" db="EMBL/GenBank/DDBJ databases">
        <title>Deep-cultivation of Planctomycetes and their phenomic and genomic characterization uncovers novel biology.</title>
        <authorList>
            <person name="Wiegand S."/>
            <person name="Jogler M."/>
            <person name="Boedeker C."/>
            <person name="Pinto D."/>
            <person name="Vollmers J."/>
            <person name="Rivas-Marin E."/>
            <person name="Kohn T."/>
            <person name="Peeters S.H."/>
            <person name="Heuer A."/>
            <person name="Rast P."/>
            <person name="Oberbeckmann S."/>
            <person name="Bunk B."/>
            <person name="Jeske O."/>
            <person name="Meyerdierks A."/>
            <person name="Storesund J.E."/>
            <person name="Kallscheuer N."/>
            <person name="Luecker S."/>
            <person name="Lage O.M."/>
            <person name="Pohl T."/>
            <person name="Merkel B.J."/>
            <person name="Hornburger P."/>
            <person name="Mueller R.-W."/>
            <person name="Bruemmer F."/>
            <person name="Labrenz M."/>
            <person name="Spormann A.M."/>
            <person name="Op den Camp H."/>
            <person name="Overmann J."/>
            <person name="Amann R."/>
            <person name="Jetten M.S.M."/>
            <person name="Mascher T."/>
            <person name="Medema M.H."/>
            <person name="Devos D.P."/>
            <person name="Kaster A.-K."/>
            <person name="Ovreas L."/>
            <person name="Rohde M."/>
            <person name="Galperin M.Y."/>
            <person name="Jogler C."/>
        </authorList>
    </citation>
    <scope>NUCLEOTIDE SEQUENCE [LARGE SCALE GENOMIC DNA]</scope>
    <source>
        <strain evidence="12 14">DSM 8797</strain>
    </source>
</reference>
<evidence type="ECO:0000256" key="9">
    <source>
        <dbReference type="ARBA" id="ARBA00044484"/>
    </source>
</evidence>
<protein>
    <recommendedName>
        <fullName evidence="3">3'(2'),5'-bisphosphate nucleotidase</fullName>
        <ecNumber evidence="3">3.1.3.7</ecNumber>
    </recommendedName>
</protein>
<dbReference type="Pfam" id="PF00459">
    <property type="entry name" value="Inositol_P"/>
    <property type="match status" value="1"/>
</dbReference>
<dbReference type="SUPFAM" id="SSF56655">
    <property type="entry name" value="Carbohydrate phosphatase"/>
    <property type="match status" value="1"/>
</dbReference>
<reference evidence="11 13" key="1">
    <citation type="journal article" date="2018" name="Nat. Biotechnol.">
        <title>A standardized bacterial taxonomy based on genome phylogeny substantially revises the tree of life.</title>
        <authorList>
            <person name="Parks D.H."/>
            <person name="Chuvochina M."/>
            <person name="Waite D.W."/>
            <person name="Rinke C."/>
            <person name="Skarshewski A."/>
            <person name="Chaumeil P.A."/>
            <person name="Hugenholtz P."/>
        </authorList>
    </citation>
    <scope>NUCLEOTIDE SEQUENCE [LARGE SCALE GENOMIC DNA]</scope>
    <source>
        <strain evidence="11">UBA9375</strain>
    </source>
</reference>
<keyword evidence="14" id="KW-1185">Reference proteome</keyword>
<accession>A0A517X587</accession>
<dbReference type="InterPro" id="IPR020550">
    <property type="entry name" value="Inositol_monophosphatase_CS"/>
</dbReference>
<dbReference type="GO" id="GO:0046854">
    <property type="term" value="P:phosphatidylinositol phosphate biosynthetic process"/>
    <property type="evidence" value="ECO:0007669"/>
    <property type="project" value="InterPro"/>
</dbReference>
<evidence type="ECO:0000256" key="1">
    <source>
        <dbReference type="ARBA" id="ARBA00001946"/>
    </source>
</evidence>
<dbReference type="Proteomes" id="UP000322887">
    <property type="component" value="Chromosome"/>
</dbReference>
<keyword evidence="5 12" id="KW-0378">Hydrolase</keyword>
<evidence type="ECO:0000313" key="14">
    <source>
        <dbReference type="Proteomes" id="UP000322887"/>
    </source>
</evidence>
<dbReference type="PRINTS" id="PR00377">
    <property type="entry name" value="IMPHPHTASES"/>
</dbReference>
<dbReference type="EC" id="3.1.3.7" evidence="3"/>
<accession>A0A3D3R2C6</accession>
<keyword evidence="4 10" id="KW-0479">Metal-binding</keyword>
<evidence type="ECO:0000313" key="11">
    <source>
        <dbReference type="EMBL" id="HCO22127.1"/>
    </source>
</evidence>
<feature type="binding site" evidence="10">
    <location>
        <position position="70"/>
    </location>
    <ligand>
        <name>Mg(2+)</name>
        <dbReference type="ChEBI" id="CHEBI:18420"/>
        <label>1</label>
        <note>catalytic</note>
    </ligand>
</feature>
<organism evidence="11 13">
    <name type="scientific">Gimesia maris</name>
    <dbReference type="NCBI Taxonomy" id="122"/>
    <lineage>
        <taxon>Bacteria</taxon>
        <taxon>Pseudomonadati</taxon>
        <taxon>Planctomycetota</taxon>
        <taxon>Planctomycetia</taxon>
        <taxon>Planctomycetales</taxon>
        <taxon>Planctomycetaceae</taxon>
        <taxon>Gimesia</taxon>
    </lineage>
</organism>
<dbReference type="GO" id="GO:0000103">
    <property type="term" value="P:sulfate assimilation"/>
    <property type="evidence" value="ECO:0007669"/>
    <property type="project" value="TreeGrafter"/>
</dbReference>
<dbReference type="Gene3D" id="3.40.190.80">
    <property type="match status" value="1"/>
</dbReference>
<dbReference type="RefSeq" id="WP_002647289.1">
    <property type="nucleotide sequence ID" value="NZ_CAXBMG010000001.1"/>
</dbReference>
<dbReference type="GO" id="GO:0008441">
    <property type="term" value="F:3'(2'),5'-bisphosphate nucleotidase activity"/>
    <property type="evidence" value="ECO:0007669"/>
    <property type="project" value="UniProtKB-EC"/>
</dbReference>
<evidence type="ECO:0000256" key="7">
    <source>
        <dbReference type="ARBA" id="ARBA00044466"/>
    </source>
</evidence>
<evidence type="ECO:0000256" key="3">
    <source>
        <dbReference type="ARBA" id="ARBA00012633"/>
    </source>
</evidence>
<evidence type="ECO:0000256" key="6">
    <source>
        <dbReference type="ARBA" id="ARBA00022842"/>
    </source>
</evidence>
<feature type="binding site" evidence="10">
    <location>
        <position position="128"/>
    </location>
    <ligand>
        <name>Mg(2+)</name>
        <dbReference type="ChEBI" id="CHEBI:18420"/>
        <label>1</label>
        <note>catalytic</note>
    </ligand>
</feature>
<feature type="binding site" evidence="10">
    <location>
        <position position="273"/>
    </location>
    <ligand>
        <name>Mg(2+)</name>
        <dbReference type="ChEBI" id="CHEBI:18420"/>
        <label>1</label>
        <note>catalytic</note>
    </ligand>
</feature>
<proteinExistence type="inferred from homology"/>
<dbReference type="Gene3D" id="3.30.540.10">
    <property type="entry name" value="Fructose-1,6-Bisphosphatase, subunit A, domain 1"/>
    <property type="match status" value="1"/>
</dbReference>
<evidence type="ECO:0000256" key="4">
    <source>
        <dbReference type="ARBA" id="ARBA00022723"/>
    </source>
</evidence>
<dbReference type="EMBL" id="CP042910">
    <property type="protein sequence ID" value="QEG14608.1"/>
    <property type="molecule type" value="Genomic_DNA"/>
</dbReference>